<organism evidence="9 10">
    <name type="scientific">Asticcacaulis benevestitus DSM 16100 = ATCC BAA-896</name>
    <dbReference type="NCBI Taxonomy" id="1121022"/>
    <lineage>
        <taxon>Bacteria</taxon>
        <taxon>Pseudomonadati</taxon>
        <taxon>Pseudomonadota</taxon>
        <taxon>Alphaproteobacteria</taxon>
        <taxon>Caulobacterales</taxon>
        <taxon>Caulobacteraceae</taxon>
        <taxon>Asticcacaulis</taxon>
    </lineage>
</organism>
<evidence type="ECO:0000256" key="6">
    <source>
        <dbReference type="ARBA" id="ARBA00023316"/>
    </source>
</evidence>
<keyword evidence="5 7" id="KW-0573">Peptidoglycan synthesis</keyword>
<dbReference type="Pfam" id="PF03734">
    <property type="entry name" value="YkuD"/>
    <property type="match status" value="1"/>
</dbReference>
<evidence type="ECO:0000313" key="9">
    <source>
        <dbReference type="EMBL" id="ESQ91634.1"/>
    </source>
</evidence>
<comment type="caution">
    <text evidence="9">The sequence shown here is derived from an EMBL/GenBank/DDBJ whole genome shotgun (WGS) entry which is preliminary data.</text>
</comment>
<feature type="active site" description="Nucleophile" evidence="7">
    <location>
        <position position="144"/>
    </location>
</feature>
<dbReference type="GO" id="GO:0004180">
    <property type="term" value="F:carboxypeptidase activity"/>
    <property type="evidence" value="ECO:0007669"/>
    <property type="project" value="UniProtKB-ARBA"/>
</dbReference>
<evidence type="ECO:0000256" key="1">
    <source>
        <dbReference type="ARBA" id="ARBA00004752"/>
    </source>
</evidence>
<evidence type="ECO:0000259" key="8">
    <source>
        <dbReference type="PROSITE" id="PS52029"/>
    </source>
</evidence>
<feature type="domain" description="L,D-TPase catalytic" evidence="8">
    <location>
        <begin position="1"/>
        <end position="168"/>
    </location>
</feature>
<dbReference type="InterPro" id="IPR005490">
    <property type="entry name" value="LD_TPept_cat_dom"/>
</dbReference>
<gene>
    <name evidence="9" type="ORF">ABENE_09875</name>
</gene>
<evidence type="ECO:0000256" key="4">
    <source>
        <dbReference type="ARBA" id="ARBA00022960"/>
    </source>
</evidence>
<dbReference type="STRING" id="1121022.GCA_000376105_01050"/>
<evidence type="ECO:0000256" key="5">
    <source>
        <dbReference type="ARBA" id="ARBA00022984"/>
    </source>
</evidence>
<dbReference type="OrthoDB" id="9804204at2"/>
<dbReference type="UniPathway" id="UPA00219"/>
<dbReference type="RefSeq" id="WP_018080717.1">
    <property type="nucleotide sequence ID" value="NZ_AQWM01000002.1"/>
</dbReference>
<sequence>MINKFKATADGMFNIYEHSVRCSLGKGGVRPAGEKREGDGASPLGIWPIRYVFYRSDRLSPPQTALNVVALSPDDGWCDDPSSPFYNQHVKLPFAPSHEKLWRDDHVYDLIVVLGHNDDPPVSGMGSAIFAHLARPDYSGTEGCVAMKLEDMQAFLRVAQPGDAIEIHV</sequence>
<dbReference type="EMBL" id="AWGB01000016">
    <property type="protein sequence ID" value="ESQ91634.1"/>
    <property type="molecule type" value="Genomic_DNA"/>
</dbReference>
<dbReference type="GO" id="GO:0009252">
    <property type="term" value="P:peptidoglycan biosynthetic process"/>
    <property type="evidence" value="ECO:0007669"/>
    <property type="project" value="UniProtKB-UniPathway"/>
</dbReference>
<dbReference type="PATRIC" id="fig|1121022.4.peg.1996"/>
<evidence type="ECO:0000313" key="10">
    <source>
        <dbReference type="Proteomes" id="UP000017837"/>
    </source>
</evidence>
<dbReference type="InterPro" id="IPR038063">
    <property type="entry name" value="Transpep_catalytic_dom"/>
</dbReference>
<reference evidence="9 10" key="1">
    <citation type="journal article" date="2014" name="Nature">
        <title>Sequential evolution of bacterial morphology by co-option of a developmental regulator.</title>
        <authorList>
            <person name="Jiang C."/>
            <person name="Brown P.J."/>
            <person name="Ducret A."/>
            <person name="Brun Y.V."/>
        </authorList>
    </citation>
    <scope>NUCLEOTIDE SEQUENCE [LARGE SCALE GENOMIC DNA]</scope>
    <source>
        <strain evidence="9 10">DSM 16100</strain>
    </source>
</reference>
<dbReference type="PROSITE" id="PS52029">
    <property type="entry name" value="LD_TPASE"/>
    <property type="match status" value="1"/>
</dbReference>
<dbReference type="GO" id="GO:0071555">
    <property type="term" value="P:cell wall organization"/>
    <property type="evidence" value="ECO:0007669"/>
    <property type="project" value="UniProtKB-UniRule"/>
</dbReference>
<evidence type="ECO:0000256" key="3">
    <source>
        <dbReference type="ARBA" id="ARBA00022679"/>
    </source>
</evidence>
<dbReference type="PANTHER" id="PTHR38589:SF1">
    <property type="entry name" value="BLR0621 PROTEIN"/>
    <property type="match status" value="1"/>
</dbReference>
<dbReference type="SUPFAM" id="SSF141523">
    <property type="entry name" value="L,D-transpeptidase catalytic domain-like"/>
    <property type="match status" value="1"/>
</dbReference>
<keyword evidence="10" id="KW-1185">Reference proteome</keyword>
<dbReference type="AlphaFoldDB" id="V4PW54"/>
<protein>
    <recommendedName>
        <fullName evidence="8">L,D-TPase catalytic domain-containing protein</fullName>
    </recommendedName>
</protein>
<keyword evidence="6 7" id="KW-0961">Cell wall biogenesis/degradation</keyword>
<evidence type="ECO:0000256" key="7">
    <source>
        <dbReference type="PROSITE-ProRule" id="PRU01373"/>
    </source>
</evidence>
<evidence type="ECO:0000256" key="2">
    <source>
        <dbReference type="ARBA" id="ARBA00005992"/>
    </source>
</evidence>
<dbReference type="eggNOG" id="COG3786">
    <property type="taxonomic scope" value="Bacteria"/>
</dbReference>
<keyword evidence="3" id="KW-0808">Transferase</keyword>
<feature type="active site" description="Proton donor/acceptor" evidence="7">
    <location>
        <position position="132"/>
    </location>
</feature>
<accession>V4PW54</accession>
<dbReference type="Proteomes" id="UP000017837">
    <property type="component" value="Unassembled WGS sequence"/>
</dbReference>
<dbReference type="GO" id="GO:0008360">
    <property type="term" value="P:regulation of cell shape"/>
    <property type="evidence" value="ECO:0007669"/>
    <property type="project" value="UniProtKB-UniRule"/>
</dbReference>
<dbReference type="GO" id="GO:0016740">
    <property type="term" value="F:transferase activity"/>
    <property type="evidence" value="ECO:0007669"/>
    <property type="project" value="UniProtKB-KW"/>
</dbReference>
<keyword evidence="4 7" id="KW-0133">Cell shape</keyword>
<comment type="pathway">
    <text evidence="1 7">Cell wall biogenesis; peptidoglycan biosynthesis.</text>
</comment>
<comment type="similarity">
    <text evidence="2">Belongs to the YkuD family.</text>
</comment>
<dbReference type="CDD" id="cd16913">
    <property type="entry name" value="YkuD_like"/>
    <property type="match status" value="1"/>
</dbReference>
<proteinExistence type="inferred from homology"/>
<name>V4PW54_9CAUL</name>
<dbReference type="PANTHER" id="PTHR38589">
    <property type="entry name" value="BLR0621 PROTEIN"/>
    <property type="match status" value="1"/>
</dbReference>